<feature type="compositionally biased region" description="Low complexity" evidence="1">
    <location>
        <begin position="131"/>
        <end position="140"/>
    </location>
</feature>
<reference evidence="2 3" key="1">
    <citation type="journal article" date="2017" name="Mol. Biol. Evol.">
        <title>The 4-celled Tetrabaena socialis nuclear genome reveals the essential components for genetic control of cell number at the origin of multicellularity in the volvocine lineage.</title>
        <authorList>
            <person name="Featherston J."/>
            <person name="Arakaki Y."/>
            <person name="Hanschen E.R."/>
            <person name="Ferris P.J."/>
            <person name="Michod R.E."/>
            <person name="Olson B.J.S.C."/>
            <person name="Nozaki H."/>
            <person name="Durand P.M."/>
        </authorList>
    </citation>
    <scope>NUCLEOTIDE SEQUENCE [LARGE SCALE GENOMIC DNA]</scope>
    <source>
        <strain evidence="2 3">NIES-571</strain>
    </source>
</reference>
<evidence type="ECO:0000313" key="2">
    <source>
        <dbReference type="EMBL" id="PNH04685.1"/>
    </source>
</evidence>
<evidence type="ECO:0000313" key="3">
    <source>
        <dbReference type="Proteomes" id="UP000236333"/>
    </source>
</evidence>
<feature type="region of interest" description="Disordered" evidence="1">
    <location>
        <begin position="24"/>
        <end position="44"/>
    </location>
</feature>
<dbReference type="Proteomes" id="UP000236333">
    <property type="component" value="Unassembled WGS sequence"/>
</dbReference>
<feature type="region of interest" description="Disordered" evidence="1">
    <location>
        <begin position="111"/>
        <end position="140"/>
    </location>
</feature>
<feature type="region of interest" description="Disordered" evidence="1">
    <location>
        <begin position="197"/>
        <end position="225"/>
    </location>
</feature>
<protein>
    <submittedName>
        <fullName evidence="2">Uncharacterized protein</fullName>
    </submittedName>
</protein>
<proteinExistence type="predicted"/>
<dbReference type="EMBL" id="PGGS01000367">
    <property type="protein sequence ID" value="PNH04685.1"/>
    <property type="molecule type" value="Genomic_DNA"/>
</dbReference>
<evidence type="ECO:0000256" key="1">
    <source>
        <dbReference type="SAM" id="MobiDB-lite"/>
    </source>
</evidence>
<dbReference type="AlphaFoldDB" id="A0A2J7ZWR7"/>
<comment type="caution">
    <text evidence="2">The sequence shown here is derived from an EMBL/GenBank/DDBJ whole genome shotgun (WGS) entry which is preliminary data.</text>
</comment>
<name>A0A2J7ZWR7_9CHLO</name>
<keyword evidence="3" id="KW-1185">Reference proteome</keyword>
<sequence>MGGMGKGVNSVKAAFHFGGSAHNGFSRLDQTQTGSSAPESRPRWAPEETAGFLSHVFFSYCNGLVRMGYSRPLEHDELWDVAARDDAAAVSGRFQAALASTVDPVKHPQAEAAGEALKAREAAANKRKTRAQGAAQDQAAAEPEWLQQALVRLLAEQAAKQSAAPALGGGAPAAADEPLAPVARTTRAASRLLAVAGEAAGASSSSGGGGGSGMDTVEEALVSPR</sequence>
<gene>
    <name evidence="2" type="ORF">TSOC_009131</name>
</gene>
<accession>A0A2J7ZWR7</accession>
<feature type="compositionally biased region" description="Polar residues" evidence="1">
    <location>
        <begin position="28"/>
        <end position="38"/>
    </location>
</feature>
<dbReference type="OrthoDB" id="6500128at2759"/>
<organism evidence="2 3">
    <name type="scientific">Tetrabaena socialis</name>
    <dbReference type="NCBI Taxonomy" id="47790"/>
    <lineage>
        <taxon>Eukaryota</taxon>
        <taxon>Viridiplantae</taxon>
        <taxon>Chlorophyta</taxon>
        <taxon>core chlorophytes</taxon>
        <taxon>Chlorophyceae</taxon>
        <taxon>CS clade</taxon>
        <taxon>Chlamydomonadales</taxon>
        <taxon>Tetrabaenaceae</taxon>
        <taxon>Tetrabaena</taxon>
    </lineage>
</organism>